<dbReference type="NCBIfam" id="TIGR01392">
    <property type="entry name" value="homoserO_Ac_trn"/>
    <property type="match status" value="1"/>
</dbReference>
<dbReference type="AlphaFoldDB" id="A0A4Z0VCL4"/>
<comment type="subcellular location">
    <subcellularLocation>
        <location evidence="2">Cytoplasm</location>
    </subcellularLocation>
</comment>
<dbReference type="GO" id="GO:0009086">
    <property type="term" value="P:methionine biosynthetic process"/>
    <property type="evidence" value="ECO:0007669"/>
    <property type="project" value="UniProtKB-UniRule"/>
</dbReference>
<keyword evidence="2 5" id="KW-0012">Acyltransferase</keyword>
<keyword evidence="2" id="KW-0486">Methionine biosynthesis</keyword>
<dbReference type="PIRSF" id="PIRSF000443">
    <property type="entry name" value="Homoser_Ac_trans"/>
    <property type="match status" value="1"/>
</dbReference>
<feature type="active site" evidence="2 3">
    <location>
        <position position="287"/>
    </location>
</feature>
<dbReference type="InterPro" id="IPR008220">
    <property type="entry name" value="HAT_MetX-like"/>
</dbReference>
<dbReference type="UniPathway" id="UPA00051">
    <property type="reaction ID" value="UER00074"/>
</dbReference>
<feature type="domain" description="AB hydrolase-1" evidence="4">
    <location>
        <begin position="39"/>
        <end position="322"/>
    </location>
</feature>
<keyword evidence="1 2" id="KW-0808">Transferase</keyword>
<comment type="caution">
    <text evidence="5">The sequence shown here is derived from an EMBL/GenBank/DDBJ whole genome shotgun (WGS) entry which is preliminary data.</text>
</comment>
<dbReference type="SUPFAM" id="SSF53474">
    <property type="entry name" value="alpha/beta-Hydrolases"/>
    <property type="match status" value="1"/>
</dbReference>
<dbReference type="GO" id="GO:0009092">
    <property type="term" value="P:homoserine metabolic process"/>
    <property type="evidence" value="ECO:0007669"/>
    <property type="project" value="TreeGrafter"/>
</dbReference>
<feature type="active site" evidence="2 3">
    <location>
        <position position="316"/>
    </location>
</feature>
<comment type="caution">
    <text evidence="2">Lacks conserved residue(s) required for the propagation of feature annotation.</text>
</comment>
<evidence type="ECO:0000313" key="5">
    <source>
        <dbReference type="EMBL" id="TGG40962.1"/>
    </source>
</evidence>
<comment type="catalytic activity">
    <reaction evidence="2">
        <text>L-homoserine + acetyl-CoA = O-acetyl-L-homoserine + CoA</text>
        <dbReference type="Rhea" id="RHEA:13701"/>
        <dbReference type="ChEBI" id="CHEBI:57287"/>
        <dbReference type="ChEBI" id="CHEBI:57288"/>
        <dbReference type="ChEBI" id="CHEBI:57476"/>
        <dbReference type="ChEBI" id="CHEBI:57716"/>
        <dbReference type="EC" id="2.3.1.31"/>
    </reaction>
</comment>
<dbReference type="RefSeq" id="WP_135471873.1">
    <property type="nucleotide sequence ID" value="NZ_CASJDB010000010.1"/>
</dbReference>
<dbReference type="Pfam" id="PF00561">
    <property type="entry name" value="Abhydrolase_1"/>
    <property type="match status" value="1"/>
</dbReference>
<protein>
    <recommendedName>
        <fullName evidence="2">Homoserine O-acetyltransferase</fullName>
        <shortName evidence="2">HAT</shortName>
        <ecNumber evidence="2">2.3.1.31</ecNumber>
    </recommendedName>
    <alternativeName>
        <fullName evidence="2">Homoserine transacetylase</fullName>
        <shortName evidence="2">HTA</shortName>
    </alternativeName>
</protein>
<name>A0A4Z0VCL4_9BACT</name>
<dbReference type="GO" id="GO:0005737">
    <property type="term" value="C:cytoplasm"/>
    <property type="evidence" value="ECO:0007669"/>
    <property type="project" value="UniProtKB-SubCell"/>
</dbReference>
<dbReference type="EMBL" id="SJSA01000001">
    <property type="protein sequence ID" value="TGG40962.1"/>
    <property type="molecule type" value="Genomic_DNA"/>
</dbReference>
<reference evidence="5 6" key="1">
    <citation type="submission" date="2019-02" db="EMBL/GenBank/DDBJ databases">
        <title>Isolation and identification of novel species under the genus Muribaculum.</title>
        <authorList>
            <person name="Miyake S."/>
            <person name="Ding Y."/>
            <person name="Low A."/>
            <person name="Soh M."/>
            <person name="Seedorf H."/>
        </authorList>
    </citation>
    <scope>NUCLEOTIDE SEQUENCE [LARGE SCALE GENOMIC DNA]</scope>
    <source>
        <strain evidence="5 6">TLL-A3</strain>
    </source>
</reference>
<gene>
    <name evidence="5" type="primary">metX</name>
    <name evidence="2" type="synonym">metXA</name>
    <name evidence="5" type="ORF">EZ315_01015</name>
</gene>
<dbReference type="PANTHER" id="PTHR32268:SF11">
    <property type="entry name" value="HOMOSERINE O-ACETYLTRANSFERASE"/>
    <property type="match status" value="1"/>
</dbReference>
<dbReference type="Proteomes" id="UP000297635">
    <property type="component" value="Unassembled WGS sequence"/>
</dbReference>
<dbReference type="InterPro" id="IPR000073">
    <property type="entry name" value="AB_hydrolase_1"/>
</dbReference>
<dbReference type="InterPro" id="IPR029058">
    <property type="entry name" value="AB_hydrolase_fold"/>
</dbReference>
<dbReference type="GO" id="GO:0004414">
    <property type="term" value="F:homoserine O-acetyltransferase activity"/>
    <property type="evidence" value="ECO:0007669"/>
    <property type="project" value="UniProtKB-UniRule"/>
</dbReference>
<dbReference type="HAMAP" id="MF_00296">
    <property type="entry name" value="MetX_acyltransf"/>
    <property type="match status" value="1"/>
</dbReference>
<feature type="active site" description="Nucleophile" evidence="2 3">
    <location>
        <position position="134"/>
    </location>
</feature>
<sequence length="336" mass="37463">MVKYYDHPEPFRLEFGGEIKNLRIAYHTYGSLNERCDNVVWVCHALTANSDVQDWWPHTVEEGMFLDPSRYFIVCANFIGSPYGTTCPLSENPDTGQPYYADFPCYTIRDIVNAHRLLADALGIGVVHTLVGCSVGGFQAVEWAVMEPERFERLALMATDGIATPWTIAIDESQRMCIEADSTYGEPRPDAGAAGLAAARAIGLLSYRGPSGYNLTQCDSEEFPAKRRAVTYQRYQGEKLVKRFDAYSYHAILDSFDSHDVGRGRGGMYAALSNIKARTLVIGLTTDIVFPPTDMIALAARIPKAKYAEIHSPFGHDGFLVEYLQLNALMKPFMEQ</sequence>
<evidence type="ECO:0000313" key="6">
    <source>
        <dbReference type="Proteomes" id="UP000297635"/>
    </source>
</evidence>
<evidence type="ECO:0000256" key="2">
    <source>
        <dbReference type="HAMAP-Rule" id="MF_00296"/>
    </source>
</evidence>
<comment type="function">
    <text evidence="2">Transfers an acetyl group from acetyl-CoA to L-homoserine, forming acetyl-L-homoserine.</text>
</comment>
<evidence type="ECO:0000256" key="1">
    <source>
        <dbReference type="ARBA" id="ARBA00022679"/>
    </source>
</evidence>
<accession>A0A4Z0VCL4</accession>
<proteinExistence type="inferred from homology"/>
<comment type="pathway">
    <text evidence="2">Amino-acid biosynthesis; L-methionine biosynthesis via de novo pathway; O-acetyl-L-homoserine from L-homoserine: step 1/1.</text>
</comment>
<keyword evidence="6" id="KW-1185">Reference proteome</keyword>
<evidence type="ECO:0000259" key="4">
    <source>
        <dbReference type="Pfam" id="PF00561"/>
    </source>
</evidence>
<dbReference type="PANTHER" id="PTHR32268">
    <property type="entry name" value="HOMOSERINE O-ACETYLTRANSFERASE"/>
    <property type="match status" value="1"/>
</dbReference>
<keyword evidence="2" id="KW-0963">Cytoplasm</keyword>
<dbReference type="Gene3D" id="3.40.50.1820">
    <property type="entry name" value="alpha/beta hydrolase"/>
    <property type="match status" value="1"/>
</dbReference>
<evidence type="ECO:0000256" key="3">
    <source>
        <dbReference type="PIRSR" id="PIRSR000443-1"/>
    </source>
</evidence>
<comment type="subunit">
    <text evidence="2">Homodimer.</text>
</comment>
<feature type="binding site" evidence="2">
    <location>
        <position position="200"/>
    </location>
    <ligand>
        <name>substrate</name>
    </ligand>
</feature>
<feature type="binding site" evidence="2">
    <location>
        <position position="317"/>
    </location>
    <ligand>
        <name>substrate</name>
    </ligand>
</feature>
<keyword evidence="2" id="KW-0028">Amino-acid biosynthesis</keyword>
<organism evidence="5 6">
    <name type="scientific">Duncaniella freteri</name>
    <dbReference type="NCBI Taxonomy" id="2530391"/>
    <lineage>
        <taxon>Bacteria</taxon>
        <taxon>Pseudomonadati</taxon>
        <taxon>Bacteroidota</taxon>
        <taxon>Bacteroidia</taxon>
        <taxon>Bacteroidales</taxon>
        <taxon>Muribaculaceae</taxon>
        <taxon>Duncaniella</taxon>
    </lineage>
</organism>
<dbReference type="EC" id="2.3.1.31" evidence="2"/>
<comment type="similarity">
    <text evidence="2">Belongs to the AB hydrolase superfamily. MetX family.</text>
</comment>